<feature type="domain" description="Aminoglycoside phosphotransferase" evidence="1">
    <location>
        <begin position="29"/>
        <end position="252"/>
    </location>
</feature>
<dbReference type="InterPro" id="IPR051678">
    <property type="entry name" value="AGP_Transferase"/>
</dbReference>
<evidence type="ECO:0000259" key="1">
    <source>
        <dbReference type="Pfam" id="PF01636"/>
    </source>
</evidence>
<dbReference type="PANTHER" id="PTHR21310:SF15">
    <property type="entry name" value="AMINOGLYCOSIDE PHOSPHOTRANSFERASE DOMAIN-CONTAINING PROTEIN"/>
    <property type="match status" value="1"/>
</dbReference>
<sequence>MKSLTKNKQTIETINEMADKAFNGSKVSEITELKEGFFNVAYRLKLADEREVILKIAPSKSVLTMTYEKNIMFTETETMKLVKNMTDVTVPEIFYYDNSHSICESDYFFMSKLPGASFSSIMEQFDEKQKKKINYKLGQYNAKINGITGENFGYFGQQDKQGKDWFNVFSNMIDDAINDAKALNIDIGTDPNKIKSLLNSDKEIFEEVKVPKLVHWDLWAGNVFIENGEITGLIDFERCLWADELMEVGFRSYDYNEDFYNGYGIGDLTEKQKKRVRWYDMYLFLIWVIEGDYRQYEDRGLYEHAKKKIIETVNLLENV</sequence>
<evidence type="ECO:0000313" key="2">
    <source>
        <dbReference type="EMBL" id="OPJ56566.1"/>
    </source>
</evidence>
<dbReference type="SUPFAM" id="SSF56112">
    <property type="entry name" value="Protein kinase-like (PK-like)"/>
    <property type="match status" value="1"/>
</dbReference>
<dbReference type="STRING" id="1450648.CLORY_42790"/>
<dbReference type="InterPro" id="IPR002575">
    <property type="entry name" value="Aminoglycoside_PTrfase"/>
</dbReference>
<dbReference type="OrthoDB" id="334783at2"/>
<accession>A0A1V4I9D7</accession>
<dbReference type="GO" id="GO:0016740">
    <property type="term" value="F:transferase activity"/>
    <property type="evidence" value="ECO:0007669"/>
    <property type="project" value="UniProtKB-KW"/>
</dbReference>
<dbReference type="PANTHER" id="PTHR21310">
    <property type="entry name" value="AMINOGLYCOSIDE PHOSPHOTRANSFERASE-RELATED-RELATED"/>
    <property type="match status" value="1"/>
</dbReference>
<keyword evidence="3" id="KW-1185">Reference proteome</keyword>
<keyword evidence="2" id="KW-0808">Transferase</keyword>
<dbReference type="RefSeq" id="WP_079428341.1">
    <property type="nucleotide sequence ID" value="NZ_MZGV01000096.1"/>
</dbReference>
<reference evidence="2 3" key="1">
    <citation type="submission" date="2017-03" db="EMBL/GenBank/DDBJ databases">
        <title>Genome sequence of Clostridium oryzae DSM 28571.</title>
        <authorList>
            <person name="Poehlein A."/>
            <person name="Daniel R."/>
        </authorList>
    </citation>
    <scope>NUCLEOTIDE SEQUENCE [LARGE SCALE GENOMIC DNA]</scope>
    <source>
        <strain evidence="2 3">DSM 28571</strain>
    </source>
</reference>
<dbReference type="AlphaFoldDB" id="A0A1V4I9D7"/>
<proteinExistence type="predicted"/>
<gene>
    <name evidence="2" type="ORF">CLORY_42790</name>
</gene>
<dbReference type="EMBL" id="MZGV01000096">
    <property type="protein sequence ID" value="OPJ56566.1"/>
    <property type="molecule type" value="Genomic_DNA"/>
</dbReference>
<dbReference type="Gene3D" id="3.30.200.20">
    <property type="entry name" value="Phosphorylase Kinase, domain 1"/>
    <property type="match status" value="1"/>
</dbReference>
<comment type="caution">
    <text evidence="2">The sequence shown here is derived from an EMBL/GenBank/DDBJ whole genome shotgun (WGS) entry which is preliminary data.</text>
</comment>
<organism evidence="2 3">
    <name type="scientific">Clostridium oryzae</name>
    <dbReference type="NCBI Taxonomy" id="1450648"/>
    <lineage>
        <taxon>Bacteria</taxon>
        <taxon>Bacillati</taxon>
        <taxon>Bacillota</taxon>
        <taxon>Clostridia</taxon>
        <taxon>Eubacteriales</taxon>
        <taxon>Clostridiaceae</taxon>
        <taxon>Clostridium</taxon>
    </lineage>
</organism>
<dbReference type="Gene3D" id="3.90.1200.10">
    <property type="match status" value="1"/>
</dbReference>
<dbReference type="InterPro" id="IPR011009">
    <property type="entry name" value="Kinase-like_dom_sf"/>
</dbReference>
<dbReference type="Pfam" id="PF01636">
    <property type="entry name" value="APH"/>
    <property type="match status" value="1"/>
</dbReference>
<evidence type="ECO:0000313" key="3">
    <source>
        <dbReference type="Proteomes" id="UP000190080"/>
    </source>
</evidence>
<dbReference type="Proteomes" id="UP000190080">
    <property type="component" value="Unassembled WGS sequence"/>
</dbReference>
<protein>
    <submittedName>
        <fullName evidence="2">Phosphotransferase enzyme family protein</fullName>
    </submittedName>
</protein>
<name>A0A1V4I9D7_9CLOT</name>